<dbReference type="Proteomes" id="UP001170364">
    <property type="component" value="Unassembled WGS sequence"/>
</dbReference>
<organism evidence="1 2">
    <name type="scientific">Aliarcobacter butzleri</name>
    <dbReference type="NCBI Taxonomy" id="28197"/>
    <lineage>
        <taxon>Bacteria</taxon>
        <taxon>Pseudomonadati</taxon>
        <taxon>Campylobacterota</taxon>
        <taxon>Epsilonproteobacteria</taxon>
        <taxon>Campylobacterales</taxon>
        <taxon>Arcobacteraceae</taxon>
        <taxon>Aliarcobacter</taxon>
    </lineage>
</organism>
<evidence type="ECO:0000313" key="2">
    <source>
        <dbReference type="Proteomes" id="UP001170364"/>
    </source>
</evidence>
<dbReference type="RefSeq" id="WP_157352662.1">
    <property type="nucleotide sequence ID" value="NZ_JAPZCY010000027.1"/>
</dbReference>
<gene>
    <name evidence="1" type="ORF">PJV93_04705</name>
</gene>
<proteinExistence type="predicted"/>
<reference evidence="1" key="1">
    <citation type="journal article" date="2023" name="Microorganisms">
        <title>Genomic Characterization of Arcobacter butzleri Strains Isolated from Various Sources in Lithuania.</title>
        <authorList>
            <person name="Uljanovas D."/>
            <person name="Golz G."/>
            <person name="Fleischmann S."/>
            <person name="Kudirkiene E."/>
            <person name="Kasetiene N."/>
            <person name="Grineviciene A."/>
            <person name="Tamuleviciene E."/>
            <person name="Aksomaitiene J."/>
            <person name="Alter T."/>
            <person name="Malakauskas M."/>
        </authorList>
    </citation>
    <scope>NUCLEOTIDE SEQUENCE</scope>
    <source>
        <strain evidence="1">S41</strain>
    </source>
</reference>
<protein>
    <submittedName>
        <fullName evidence="1">Uncharacterized protein</fullName>
    </submittedName>
</protein>
<dbReference type="EMBL" id="JAQJJG010000004">
    <property type="protein sequence ID" value="MDN5123204.1"/>
    <property type="molecule type" value="Genomic_DNA"/>
</dbReference>
<reference evidence="1" key="2">
    <citation type="submission" date="2023-01" db="EMBL/GenBank/DDBJ databases">
        <authorList>
            <person name="Uljanovas D."/>
        </authorList>
    </citation>
    <scope>NUCLEOTIDE SEQUENCE</scope>
    <source>
        <strain evidence="1">S41</strain>
    </source>
</reference>
<evidence type="ECO:0000313" key="1">
    <source>
        <dbReference type="EMBL" id="MDN5123204.1"/>
    </source>
</evidence>
<name>A0AAW7Q9T1_9BACT</name>
<sequence>MKKQMQQGFVTFADIMGWKGIWLRNQGNEDTILTELLEIKEKIEQFIEIQSKLEDLKNIEISIKLISDTFLIYSSFKEESYPNIELEFELHSIVIKELIIYTLEKKLMIRGATSYGKYITNEMSFIGPAIDESASWHEQAESVAIFLTPTALAKTSKLNSNYWLEKNIELKQLKLATKILNWREFYKLDFEEILFGNSPIVPEIAKKYLNTLEYINEKPQTILRENNRRWFYPIQNNNRKYFGRSIWKYFQR</sequence>
<accession>A0AAW7Q9T1</accession>
<comment type="caution">
    <text evidence="1">The sequence shown here is derived from an EMBL/GenBank/DDBJ whole genome shotgun (WGS) entry which is preliminary data.</text>
</comment>
<dbReference type="AlphaFoldDB" id="A0AAW7Q9T1"/>